<dbReference type="AlphaFoldDB" id="A0A2U1SNG3"/>
<evidence type="ECO:0000313" key="9">
    <source>
        <dbReference type="Proteomes" id="UP000245137"/>
    </source>
</evidence>
<accession>A0A2U1SNG3</accession>
<keyword evidence="3 5" id="KW-0732">Signal</keyword>
<organism evidence="7 9">
    <name type="scientific">Methylosinus sporium</name>
    <dbReference type="NCBI Taxonomy" id="428"/>
    <lineage>
        <taxon>Bacteria</taxon>
        <taxon>Pseudomonadati</taxon>
        <taxon>Pseudomonadota</taxon>
        <taxon>Alphaproteobacteria</taxon>
        <taxon>Hyphomicrobiales</taxon>
        <taxon>Methylocystaceae</taxon>
        <taxon>Methylosinus</taxon>
    </lineage>
</organism>
<sequence length="437" mass="46979" precursor="true">MTFHLSRRSAAGLIAGAALSPLVAAPARAARVLDLRAGGGFQPVSVAVTNFSGDEAARIVTSVIVNNFKRSVFLRPIEPGAVPEPAGAEAAPNLDLFRSINAQYVVTGRSQRGPDGRLKTEFRLFDVSTGEQATGQQYVTDSANMRRVAHLVSDAVFTRITGEKGFFDTRVVFVDESGPKEHRRKRLAIMDQDGANVRYLTRGEELVVTPRFSPSSQDVTYMSFGSADPKVLLLNIESGQREVVGNFPGMTFSPRFSPDGQKIVMSLSQGAATNLYAMDIRSRTTTRLTDTNAIDTSPSYSPSGGEIVFESDRGGSQQIYVMGASGGGARRISFGQGHYSTPVWSPKGDYIAFTKQSSGSFGIGVMKPDGSGERILTEGFHNEGPTWAPNGLFLMFFRDPGGGGGAKIYMVDIFGRSEFPVPTPSYASDPSWGPLQD</sequence>
<feature type="domain" description="TolB N-terminal" evidence="6">
    <location>
        <begin position="38"/>
        <end position="132"/>
    </location>
</feature>
<keyword evidence="9" id="KW-1185">Reference proteome</keyword>
<feature type="chain" id="PRO_5036519712" description="Tol-Pal system protein TolB" evidence="5">
    <location>
        <begin position="30"/>
        <end position="437"/>
    </location>
</feature>
<dbReference type="OrthoDB" id="9802240at2"/>
<comment type="function">
    <text evidence="5">Part of the Tol-Pal system, which plays a role in outer membrane invagination during cell division and is important for maintaining outer membrane integrity.</text>
</comment>
<comment type="subunit">
    <text evidence="5">The Tol-Pal system is composed of five core proteins: the inner membrane proteins TolA, TolQ and TolR, the periplasmic protein TolB and the outer membrane protein Pal. They form a network linking the inner and outer membranes and the peptidoglycan layer.</text>
</comment>
<evidence type="ECO:0000313" key="7">
    <source>
        <dbReference type="EMBL" id="PWB93151.1"/>
    </source>
</evidence>
<comment type="caution">
    <text evidence="7">The sequence shown here is derived from an EMBL/GenBank/DDBJ whole genome shotgun (WGS) entry which is preliminary data.</text>
</comment>
<evidence type="ECO:0000256" key="3">
    <source>
        <dbReference type="ARBA" id="ARBA00022729"/>
    </source>
</evidence>
<comment type="subcellular location">
    <subcellularLocation>
        <location evidence="1 5">Periplasm</location>
    </subcellularLocation>
</comment>
<dbReference type="RefSeq" id="WP_108917935.1">
    <property type="nucleotide sequence ID" value="NZ_BGJY01000014.1"/>
</dbReference>
<evidence type="ECO:0000256" key="5">
    <source>
        <dbReference type="HAMAP-Rule" id="MF_00671"/>
    </source>
</evidence>
<dbReference type="NCBIfam" id="TIGR02800">
    <property type="entry name" value="propeller_TolB"/>
    <property type="match status" value="1"/>
</dbReference>
<keyword evidence="5" id="KW-0131">Cell cycle</keyword>
<evidence type="ECO:0000256" key="4">
    <source>
        <dbReference type="ARBA" id="ARBA00022764"/>
    </source>
</evidence>
<protein>
    <recommendedName>
        <fullName evidence="5">Tol-Pal system protein TolB</fullName>
    </recommendedName>
</protein>
<dbReference type="Proteomes" id="UP000316781">
    <property type="component" value="Unassembled WGS sequence"/>
</dbReference>
<dbReference type="GO" id="GO:0051301">
    <property type="term" value="P:cell division"/>
    <property type="evidence" value="ECO:0007669"/>
    <property type="project" value="UniProtKB-UniRule"/>
</dbReference>
<keyword evidence="4 5" id="KW-0574">Periplasm</keyword>
<reference evidence="7" key="2">
    <citation type="submission" date="2018-02" db="EMBL/GenBank/DDBJ databases">
        <authorList>
            <person name="Cohen D.B."/>
            <person name="Kent A.D."/>
        </authorList>
    </citation>
    <scope>NUCLEOTIDE SEQUENCE</scope>
    <source>
        <strain evidence="7">DSM 17706</strain>
    </source>
</reference>
<evidence type="ECO:0000259" key="6">
    <source>
        <dbReference type="Pfam" id="PF04052"/>
    </source>
</evidence>
<dbReference type="SUPFAM" id="SSF52964">
    <property type="entry name" value="TolB, N-terminal domain"/>
    <property type="match status" value="1"/>
</dbReference>
<dbReference type="GO" id="GO:0017038">
    <property type="term" value="P:protein import"/>
    <property type="evidence" value="ECO:0007669"/>
    <property type="project" value="InterPro"/>
</dbReference>
<dbReference type="InterPro" id="IPR014167">
    <property type="entry name" value="Tol-Pal_TolB"/>
</dbReference>
<evidence type="ECO:0000256" key="2">
    <source>
        <dbReference type="ARBA" id="ARBA00009820"/>
    </source>
</evidence>
<dbReference type="InterPro" id="IPR011659">
    <property type="entry name" value="WD40"/>
</dbReference>
<keyword evidence="5" id="KW-0132">Cell division</keyword>
<evidence type="ECO:0000256" key="1">
    <source>
        <dbReference type="ARBA" id="ARBA00004418"/>
    </source>
</evidence>
<dbReference type="PANTHER" id="PTHR36842:SF1">
    <property type="entry name" value="PROTEIN TOLB"/>
    <property type="match status" value="1"/>
</dbReference>
<dbReference type="InterPro" id="IPR011042">
    <property type="entry name" value="6-blade_b-propeller_TolB-like"/>
</dbReference>
<dbReference type="GO" id="GO:0042597">
    <property type="term" value="C:periplasmic space"/>
    <property type="evidence" value="ECO:0007669"/>
    <property type="project" value="UniProtKB-SubCell"/>
</dbReference>
<feature type="signal peptide" evidence="5">
    <location>
        <begin position="1"/>
        <end position="29"/>
    </location>
</feature>
<dbReference type="Pfam" id="PF07676">
    <property type="entry name" value="PD40"/>
    <property type="match status" value="4"/>
</dbReference>
<dbReference type="Gene3D" id="2.120.10.30">
    <property type="entry name" value="TolB, C-terminal domain"/>
    <property type="match status" value="1"/>
</dbReference>
<proteinExistence type="inferred from homology"/>
<comment type="similarity">
    <text evidence="2 5">Belongs to the TolB family.</text>
</comment>
<name>A0A2U1SNG3_METSR</name>
<dbReference type="EMBL" id="VJMF01000019">
    <property type="protein sequence ID" value="TRL36520.1"/>
    <property type="molecule type" value="Genomic_DNA"/>
</dbReference>
<dbReference type="Proteomes" id="UP000245137">
    <property type="component" value="Unassembled WGS sequence"/>
</dbReference>
<evidence type="ECO:0000313" key="10">
    <source>
        <dbReference type="Proteomes" id="UP000316781"/>
    </source>
</evidence>
<dbReference type="InterPro" id="IPR007195">
    <property type="entry name" value="TolB_N"/>
</dbReference>
<evidence type="ECO:0000313" key="8">
    <source>
        <dbReference type="EMBL" id="TRL36520.1"/>
    </source>
</evidence>
<dbReference type="HAMAP" id="MF_00671">
    <property type="entry name" value="TolB"/>
    <property type="match status" value="1"/>
</dbReference>
<dbReference type="PANTHER" id="PTHR36842">
    <property type="entry name" value="PROTEIN TOLB HOMOLOG"/>
    <property type="match status" value="1"/>
</dbReference>
<reference evidence="7 9" key="1">
    <citation type="journal article" date="2018" name="Appl. Microbiol. Biotechnol.">
        <title>Co-cultivation of the strictly anaerobic methanogen Methanosarcina barkeri with aerobic methanotrophs in an oxygen-limited membrane bioreactor.</title>
        <authorList>
            <person name="In 't Zandt M.H."/>
            <person name="van den Bosch T.J.M."/>
            <person name="Rijkers R."/>
            <person name="van Kessel M.A.H.J."/>
            <person name="Jetten M.S.M."/>
            <person name="Welte C.U."/>
        </authorList>
    </citation>
    <scope>NUCLEOTIDE SEQUENCE [LARGE SCALE GENOMIC DNA]</scope>
    <source>
        <strain evidence="7 9">DSM 17706</strain>
    </source>
</reference>
<dbReference type="Pfam" id="PF04052">
    <property type="entry name" value="TolB_N"/>
    <property type="match status" value="1"/>
</dbReference>
<dbReference type="SUPFAM" id="SSF69304">
    <property type="entry name" value="Tricorn protease N-terminal domain"/>
    <property type="match status" value="1"/>
</dbReference>
<gene>
    <name evidence="5 7" type="primary">tolB</name>
    <name evidence="7" type="ORF">C5689_14240</name>
    <name evidence="8" type="ORF">FM996_04460</name>
</gene>
<dbReference type="Gene3D" id="3.40.50.10070">
    <property type="entry name" value="TolB, N-terminal domain"/>
    <property type="match status" value="1"/>
</dbReference>
<dbReference type="EMBL" id="PUIV01000026">
    <property type="protein sequence ID" value="PWB93151.1"/>
    <property type="molecule type" value="Genomic_DNA"/>
</dbReference>
<reference evidence="8 10" key="3">
    <citation type="submission" date="2019-07" db="EMBL/GenBank/DDBJ databases">
        <title>Ln-dependent methylotrophs.</title>
        <authorList>
            <person name="Tani A."/>
        </authorList>
    </citation>
    <scope>NUCLEOTIDE SEQUENCE [LARGE SCALE GENOMIC DNA]</scope>
    <source>
        <strain evidence="8 10">SM89A</strain>
    </source>
</reference>